<dbReference type="InterPro" id="IPR003593">
    <property type="entry name" value="AAA+_ATPase"/>
</dbReference>
<comment type="similarity">
    <text evidence="11">Belongs to the RecD family.</text>
</comment>
<dbReference type="Gene3D" id="1.10.10.1020">
    <property type="entry name" value="RecBCD complex, subunit RecD, N-terminal domain"/>
    <property type="match status" value="1"/>
</dbReference>
<dbReference type="InterPro" id="IPR027785">
    <property type="entry name" value="UvrD-like_helicase_C"/>
</dbReference>
<dbReference type="InterPro" id="IPR006344">
    <property type="entry name" value="RecD"/>
</dbReference>
<dbReference type="CDD" id="cd17933">
    <property type="entry name" value="DEXSc_RecD-like"/>
    <property type="match status" value="1"/>
</dbReference>
<keyword evidence="14" id="KW-1185">Reference proteome</keyword>
<sequence length="640" mass="74046">MQHLLKKIISLKLHNELDIQFSKMLITESFPCDNTNNYYHNIKKIVLMLASIYVSTYVRSGHTCLPIYLLSSGKLFQNYHPDLIHEIIQKTKKLSTNDWQDILLSSSAVGDGSSITPLVLNNRRLYLHYIWEHECTVAKFFVHHSNDDSYLDQTKITIILNKLFLKTSKEINWHKIATALSMIHSRILISGEAGTGKTSTIAQIITALLLYNNKLRIKMVTPTGKSATVLTHACHKIFNDLNQLHMSNVHTSDLKATTIHNFLGLKLYNKYKYQYQYYSNYLNTNIDCLIIDEASMISLSLLSQLIMHLSNNTKVILIGDHHQLHPIESGSVFQDICQFSNFGYSIQQQEKLKKLTNHTLSMNNSSYTQNNYCNTIADKICIFKKNYRFHKNSGIIHLAKSVKIGDYNQTLFILHSKQYTDLSYNHLQKKKDYINLIIHCAKKYSNYLKIIQNNKVSIKHALKIFEYYRILCALRHGPFGVTQLNHYIEQVLNDQSLITLNHSGNYIGRPIIILQNEPSLELYNGEIGLLLLNSQNYLSAYFLSSLHEIKTIPINQLPSYETCFAMTIHKAQGSEFQHISIIFPYHHTPILTRELLYTAITRARQHLDLYATDNVLIHTINLMNHRYSGLFDQIKKYSYM</sequence>
<dbReference type="AlphaFoldDB" id="Q7VRF0"/>
<keyword evidence="2" id="KW-0547">Nucleotide-binding</keyword>
<dbReference type="SUPFAM" id="SSF52540">
    <property type="entry name" value="P-loop containing nucleoside triphosphate hydrolases"/>
    <property type="match status" value="2"/>
</dbReference>
<comment type="subunit">
    <text evidence="11">Heterotrimer of RecB, RecC and RecD. All subunits contribute to DNA-binding.</text>
</comment>
<dbReference type="KEGG" id="bfl:Bfl267"/>
<reference evidence="13 14" key="1">
    <citation type="journal article" date="2003" name="Proc. Natl. Acad. Sci. U.S.A.">
        <title>The genome sequence of Blochmannia floridanus: comparative analysis of reduced genomes.</title>
        <authorList>
            <person name="Gil R."/>
            <person name="Silva F.J."/>
            <person name="Zientz E."/>
            <person name="Delmotte F."/>
            <person name="Gonzalez-Candelas F."/>
            <person name="Latorre A."/>
            <person name="Rausell C."/>
            <person name="Kramerbeek J."/>
            <person name="Gadau J."/>
            <person name="Hoelldobler B."/>
            <person name="van Ham R.C.H.J."/>
            <person name="Gross R."/>
            <person name="Moya A."/>
        </authorList>
    </citation>
    <scope>NUCLEOTIDE SEQUENCE [LARGE SCALE GENOMIC DNA]</scope>
</reference>
<keyword evidence="5 11" id="KW-0347">Helicase</keyword>
<dbReference type="HOGENOM" id="CLU_007524_1_2_6"/>
<keyword evidence="4 11" id="KW-0378">Hydrolase</keyword>
<keyword evidence="8 11" id="KW-0238">DNA-binding</keyword>
<keyword evidence="7" id="KW-0067">ATP-binding</keyword>
<evidence type="ECO:0000256" key="1">
    <source>
        <dbReference type="ARBA" id="ARBA00022722"/>
    </source>
</evidence>
<dbReference type="GO" id="GO:0000724">
    <property type="term" value="P:double-strand break repair via homologous recombination"/>
    <property type="evidence" value="ECO:0007669"/>
    <property type="project" value="UniProtKB-UniRule"/>
</dbReference>
<dbReference type="GO" id="GO:0008854">
    <property type="term" value="F:exodeoxyribonuclease V activity"/>
    <property type="evidence" value="ECO:0007669"/>
    <property type="project" value="InterPro"/>
</dbReference>
<keyword evidence="3 11" id="KW-0227">DNA damage</keyword>
<dbReference type="PANTHER" id="PTHR43788:SF6">
    <property type="entry name" value="DNA HELICASE B"/>
    <property type="match status" value="1"/>
</dbReference>
<dbReference type="CDD" id="cd18809">
    <property type="entry name" value="SF1_C_RecD"/>
    <property type="match status" value="1"/>
</dbReference>
<keyword evidence="10 11" id="KW-0413">Isomerase</keyword>
<evidence type="ECO:0000256" key="9">
    <source>
        <dbReference type="ARBA" id="ARBA00023204"/>
    </source>
</evidence>
<evidence type="ECO:0000256" key="8">
    <source>
        <dbReference type="ARBA" id="ARBA00023125"/>
    </source>
</evidence>
<evidence type="ECO:0000313" key="14">
    <source>
        <dbReference type="Proteomes" id="UP000002192"/>
    </source>
</evidence>
<dbReference type="GO" id="GO:0009338">
    <property type="term" value="C:exodeoxyribonuclease V complex"/>
    <property type="evidence" value="ECO:0007669"/>
    <property type="project" value="InterPro"/>
</dbReference>
<protein>
    <recommendedName>
        <fullName evidence="11">RecBCD enzyme subunit RecD</fullName>
        <ecNumber evidence="11">5.6.2.3</ecNumber>
    </recommendedName>
    <alternativeName>
        <fullName evidence="11">DNA 5'-3' helicase subunit RecD</fullName>
    </alternativeName>
    <alternativeName>
        <fullName evidence="11">Exonuclease V subunit RecD</fullName>
        <shortName evidence="11">ExoV subunit RecD</shortName>
    </alternativeName>
    <alternativeName>
        <fullName evidence="11">Helicase/nuclease RecBCD subunit RecD</fullName>
    </alternativeName>
</protein>
<evidence type="ECO:0000256" key="11">
    <source>
        <dbReference type="HAMAP-Rule" id="MF_01487"/>
    </source>
</evidence>
<dbReference type="InterPro" id="IPR041851">
    <property type="entry name" value="RecD_N_sf"/>
</dbReference>
<dbReference type="OrthoDB" id="9803432at2"/>
<evidence type="ECO:0000256" key="7">
    <source>
        <dbReference type="ARBA" id="ARBA00022840"/>
    </source>
</evidence>
<evidence type="ECO:0000256" key="5">
    <source>
        <dbReference type="ARBA" id="ARBA00022806"/>
    </source>
</evidence>
<organism evidence="13 14">
    <name type="scientific">Blochmanniella floridana</name>
    <dbReference type="NCBI Taxonomy" id="203907"/>
    <lineage>
        <taxon>Bacteria</taxon>
        <taxon>Pseudomonadati</taxon>
        <taxon>Pseudomonadota</taxon>
        <taxon>Gammaproteobacteria</taxon>
        <taxon>Enterobacterales</taxon>
        <taxon>Enterobacteriaceae</taxon>
        <taxon>ant endosymbionts</taxon>
        <taxon>Candidatus Blochmanniella</taxon>
    </lineage>
</organism>
<evidence type="ECO:0000256" key="6">
    <source>
        <dbReference type="ARBA" id="ARBA00022839"/>
    </source>
</evidence>
<dbReference type="PANTHER" id="PTHR43788">
    <property type="entry name" value="DNA2/NAM7 HELICASE FAMILY MEMBER"/>
    <property type="match status" value="1"/>
</dbReference>
<feature type="domain" description="AAA+ ATPase" evidence="12">
    <location>
        <begin position="183"/>
        <end position="343"/>
    </location>
</feature>
<dbReference type="Pfam" id="PF21185">
    <property type="entry name" value="RecD_N"/>
    <property type="match status" value="1"/>
</dbReference>
<comment type="caution">
    <text evidence="11">Lacks conserved residue(s) required for the propagation of feature annotation.</text>
</comment>
<accession>Q7VRF0</accession>
<dbReference type="GO" id="GO:0003677">
    <property type="term" value="F:DNA binding"/>
    <property type="evidence" value="ECO:0007669"/>
    <property type="project" value="UniProtKB-UniRule"/>
</dbReference>
<dbReference type="InterPro" id="IPR050534">
    <property type="entry name" value="Coronavir_polyprotein_1ab"/>
</dbReference>
<comment type="miscellaneous">
    <text evidence="11">In the RecBCD complex, RecB has a slow 3'-5' helicase, an exonuclease activity and loads RecA onto ssDNA, RecD has a fast 5'-3' helicase activity, while RecC stimulates the ATPase and processivity of the RecB helicase and contributes to recognition of the Chi site.</text>
</comment>
<dbReference type="Pfam" id="PF13245">
    <property type="entry name" value="AAA_19"/>
    <property type="match status" value="1"/>
</dbReference>
<comment type="function">
    <text evidence="11">A helicase/nuclease that prepares dsDNA breaks (DSB) for recombinational DNA repair. Binds to DSBs and unwinds DNA via a highly rapid and processive ATP-dependent bidirectional helicase activity. Unwinds dsDNA until it encounters a Chi (crossover hotspot instigator) sequence from the 3' direction. Cuts ssDNA a few nucleotides 3' to the Chi site. The properties and activities of the enzyme are changed at Chi. The Chi-altered holoenzyme produces a long 3'-ssDNA overhang and facilitates RecA-binding to the ssDNA for homologous DNA recombination and repair. Holoenzyme degrades any linearized DNA that is unable to undergo homologous recombination. In the holoenzyme this subunit has ssDNA-dependent ATPase and 5'-3' helicase activity. When added to pre-assembled RecBC greatly stimulates nuclease activity and augments holoenzyme processivity. Negatively regulates the RecA-loading ability of RecBCD.</text>
</comment>
<dbReference type="GO" id="GO:0005524">
    <property type="term" value="F:ATP binding"/>
    <property type="evidence" value="ECO:0007669"/>
    <property type="project" value="UniProtKB-KW"/>
</dbReference>
<evidence type="ECO:0000256" key="4">
    <source>
        <dbReference type="ARBA" id="ARBA00022801"/>
    </source>
</evidence>
<dbReference type="InterPro" id="IPR027417">
    <property type="entry name" value="P-loop_NTPase"/>
</dbReference>
<comment type="catalytic activity">
    <reaction evidence="11">
        <text>ATP + H2O = ADP + phosphate + H(+)</text>
        <dbReference type="Rhea" id="RHEA:13065"/>
        <dbReference type="ChEBI" id="CHEBI:15377"/>
        <dbReference type="ChEBI" id="CHEBI:15378"/>
        <dbReference type="ChEBI" id="CHEBI:30616"/>
        <dbReference type="ChEBI" id="CHEBI:43474"/>
        <dbReference type="ChEBI" id="CHEBI:456216"/>
        <dbReference type="EC" id="5.6.2.3"/>
    </reaction>
</comment>
<dbReference type="Gene3D" id="3.40.50.300">
    <property type="entry name" value="P-loop containing nucleotide triphosphate hydrolases"/>
    <property type="match status" value="3"/>
</dbReference>
<evidence type="ECO:0000256" key="2">
    <source>
        <dbReference type="ARBA" id="ARBA00022741"/>
    </source>
</evidence>
<dbReference type="HAMAP" id="MF_01487">
    <property type="entry name" value="RecD"/>
    <property type="match status" value="1"/>
</dbReference>
<dbReference type="GO" id="GO:0043139">
    <property type="term" value="F:5'-3' DNA helicase activity"/>
    <property type="evidence" value="ECO:0007669"/>
    <property type="project" value="UniProtKB-UniRule"/>
</dbReference>
<dbReference type="EC" id="5.6.2.3" evidence="11"/>
<keyword evidence="1 11" id="KW-0540">Nuclease</keyword>
<dbReference type="Pfam" id="PF13538">
    <property type="entry name" value="UvrD_C_2"/>
    <property type="match status" value="1"/>
</dbReference>
<evidence type="ECO:0000313" key="13">
    <source>
        <dbReference type="EMBL" id="CAD83338.1"/>
    </source>
</evidence>
<dbReference type="eggNOG" id="COG0507">
    <property type="taxonomic scope" value="Bacteria"/>
</dbReference>
<evidence type="ECO:0000256" key="10">
    <source>
        <dbReference type="ARBA" id="ARBA00023235"/>
    </source>
</evidence>
<keyword evidence="9 11" id="KW-0234">DNA repair</keyword>
<gene>
    <name evidence="11 13" type="primary">recD</name>
    <name evidence="13" type="ordered locus">Bfl267</name>
</gene>
<dbReference type="NCBIfam" id="TIGR01447">
    <property type="entry name" value="recD"/>
    <property type="match status" value="1"/>
</dbReference>
<dbReference type="STRING" id="203907.Bfl267"/>
<dbReference type="SMART" id="SM00382">
    <property type="entry name" value="AAA"/>
    <property type="match status" value="1"/>
</dbReference>
<dbReference type="InterPro" id="IPR049550">
    <property type="entry name" value="RecD_N"/>
</dbReference>
<evidence type="ECO:0000259" key="12">
    <source>
        <dbReference type="SMART" id="SM00382"/>
    </source>
</evidence>
<proteinExistence type="inferred from homology"/>
<dbReference type="GO" id="GO:0016887">
    <property type="term" value="F:ATP hydrolysis activity"/>
    <property type="evidence" value="ECO:0007669"/>
    <property type="project" value="RHEA"/>
</dbReference>
<dbReference type="Proteomes" id="UP000002192">
    <property type="component" value="Chromosome"/>
</dbReference>
<dbReference type="EMBL" id="BX248583">
    <property type="protein sequence ID" value="CAD83338.1"/>
    <property type="molecule type" value="Genomic_DNA"/>
</dbReference>
<name>Q7VRF0_BLOFL</name>
<evidence type="ECO:0000256" key="3">
    <source>
        <dbReference type="ARBA" id="ARBA00022763"/>
    </source>
</evidence>
<keyword evidence="6 11" id="KW-0269">Exonuclease</keyword>